<dbReference type="Proteomes" id="UP000651271">
    <property type="component" value="Unassembled WGS sequence"/>
</dbReference>
<proteinExistence type="predicted"/>
<protein>
    <submittedName>
        <fullName evidence="1">Uncharacterized protein</fullName>
    </submittedName>
</protein>
<gene>
    <name evidence="1" type="ORF">H8B04_01640</name>
</gene>
<dbReference type="EMBL" id="JACOIJ010000002">
    <property type="protein sequence ID" value="MBD1428277.1"/>
    <property type="molecule type" value="Genomic_DNA"/>
</dbReference>
<evidence type="ECO:0000313" key="1">
    <source>
        <dbReference type="EMBL" id="MBD1428277.1"/>
    </source>
</evidence>
<keyword evidence="2" id="KW-1185">Reference proteome</keyword>
<dbReference type="RefSeq" id="WP_190301246.1">
    <property type="nucleotide sequence ID" value="NZ_JACOIJ010000002.1"/>
</dbReference>
<accession>A0ABR7YAH1</accession>
<organism evidence="1 2">
    <name type="scientific">Sphingobacterium litopenaei</name>
    <dbReference type="NCBI Taxonomy" id="2763500"/>
    <lineage>
        <taxon>Bacteria</taxon>
        <taxon>Pseudomonadati</taxon>
        <taxon>Bacteroidota</taxon>
        <taxon>Sphingobacteriia</taxon>
        <taxon>Sphingobacteriales</taxon>
        <taxon>Sphingobacteriaceae</taxon>
        <taxon>Sphingobacterium</taxon>
    </lineage>
</organism>
<reference evidence="1 2" key="1">
    <citation type="submission" date="2020-08" db="EMBL/GenBank/DDBJ databases">
        <title>Sphingobacterium sp. DN04309 isolated from aquaculture water.</title>
        <authorList>
            <person name="Zhang M."/>
        </authorList>
    </citation>
    <scope>NUCLEOTIDE SEQUENCE [LARGE SCALE GENOMIC DNA]</scope>
    <source>
        <strain evidence="1 2">DN04309</strain>
    </source>
</reference>
<sequence>MRFLLNAFIFFALISCEQRKTSSQKAQTDESQDSISAVITETTKYLITENAVGYFNIGEPWQSIATEKYTYIYTQGYSICVDAYCDGGYVLGLKMDEAGEFIEDGMLTIGCAQFDDDESETKY</sequence>
<dbReference type="PROSITE" id="PS51257">
    <property type="entry name" value="PROKAR_LIPOPROTEIN"/>
    <property type="match status" value="1"/>
</dbReference>
<comment type="caution">
    <text evidence="1">The sequence shown here is derived from an EMBL/GenBank/DDBJ whole genome shotgun (WGS) entry which is preliminary data.</text>
</comment>
<name>A0ABR7YAH1_9SPHI</name>
<evidence type="ECO:0000313" key="2">
    <source>
        <dbReference type="Proteomes" id="UP000651271"/>
    </source>
</evidence>